<gene>
    <name evidence="1" type="ORF">B0H17DRAFT_1150116</name>
</gene>
<name>A0AAD7BVP5_MYCRO</name>
<dbReference type="EMBL" id="JARKIE010000504">
    <property type="protein sequence ID" value="KAJ7631804.1"/>
    <property type="molecule type" value="Genomic_DNA"/>
</dbReference>
<accession>A0AAD7BVP5</accession>
<evidence type="ECO:0000313" key="2">
    <source>
        <dbReference type="Proteomes" id="UP001221757"/>
    </source>
</evidence>
<sequence length="188" mass="20640">MYLPAYYWGSPCVFLTVLPVLHAPLTSPRPVTGVMPPDGDIRTICLFNAQGPWLDGTMGFLQLDCRTVANLIYSTVEGFAADDALVFVQEIVRHARESFGDWESGDSLNKNAAAQVLGLGGFKSATLYLPRRTPLVPHAPKHPKLSHGMQPLKNYTRWFMLLSGGNAIYNRHLKTPVVGGADNTPTFL</sequence>
<proteinExistence type="predicted"/>
<keyword evidence="2" id="KW-1185">Reference proteome</keyword>
<comment type="caution">
    <text evidence="1">The sequence shown here is derived from an EMBL/GenBank/DDBJ whole genome shotgun (WGS) entry which is preliminary data.</text>
</comment>
<dbReference type="Proteomes" id="UP001221757">
    <property type="component" value="Unassembled WGS sequence"/>
</dbReference>
<organism evidence="1 2">
    <name type="scientific">Mycena rosella</name>
    <name type="common">Pink bonnet</name>
    <name type="synonym">Agaricus rosellus</name>
    <dbReference type="NCBI Taxonomy" id="1033263"/>
    <lineage>
        <taxon>Eukaryota</taxon>
        <taxon>Fungi</taxon>
        <taxon>Dikarya</taxon>
        <taxon>Basidiomycota</taxon>
        <taxon>Agaricomycotina</taxon>
        <taxon>Agaricomycetes</taxon>
        <taxon>Agaricomycetidae</taxon>
        <taxon>Agaricales</taxon>
        <taxon>Marasmiineae</taxon>
        <taxon>Mycenaceae</taxon>
        <taxon>Mycena</taxon>
    </lineage>
</organism>
<evidence type="ECO:0000313" key="1">
    <source>
        <dbReference type="EMBL" id="KAJ7631804.1"/>
    </source>
</evidence>
<dbReference type="AlphaFoldDB" id="A0AAD7BVP5"/>
<reference evidence="1" key="1">
    <citation type="submission" date="2023-03" db="EMBL/GenBank/DDBJ databases">
        <title>Massive genome expansion in bonnet fungi (Mycena s.s.) driven by repeated elements and novel gene families across ecological guilds.</title>
        <authorList>
            <consortium name="Lawrence Berkeley National Laboratory"/>
            <person name="Harder C.B."/>
            <person name="Miyauchi S."/>
            <person name="Viragh M."/>
            <person name="Kuo A."/>
            <person name="Thoen E."/>
            <person name="Andreopoulos B."/>
            <person name="Lu D."/>
            <person name="Skrede I."/>
            <person name="Drula E."/>
            <person name="Henrissat B."/>
            <person name="Morin E."/>
            <person name="Kohler A."/>
            <person name="Barry K."/>
            <person name="LaButti K."/>
            <person name="Morin E."/>
            <person name="Salamov A."/>
            <person name="Lipzen A."/>
            <person name="Mereny Z."/>
            <person name="Hegedus B."/>
            <person name="Baldrian P."/>
            <person name="Stursova M."/>
            <person name="Weitz H."/>
            <person name="Taylor A."/>
            <person name="Grigoriev I.V."/>
            <person name="Nagy L.G."/>
            <person name="Martin F."/>
            <person name="Kauserud H."/>
        </authorList>
    </citation>
    <scope>NUCLEOTIDE SEQUENCE</scope>
    <source>
        <strain evidence="1">CBHHK067</strain>
    </source>
</reference>
<protein>
    <submittedName>
        <fullName evidence="1">Uncharacterized protein</fullName>
    </submittedName>
</protein>